<dbReference type="InterPro" id="IPR003356">
    <property type="entry name" value="DNA_methylase_A-5"/>
</dbReference>
<evidence type="ECO:0000256" key="1">
    <source>
        <dbReference type="ARBA" id="ARBA00011900"/>
    </source>
</evidence>
<evidence type="ECO:0000313" key="9">
    <source>
        <dbReference type="EMBL" id="KKN12936.1"/>
    </source>
</evidence>
<evidence type="ECO:0000256" key="4">
    <source>
        <dbReference type="ARBA" id="ARBA00022747"/>
    </source>
</evidence>
<dbReference type="EC" id="2.1.1.72" evidence="1"/>
<feature type="non-terminal residue" evidence="9">
    <location>
        <position position="1191"/>
    </location>
</feature>
<comment type="catalytic activity">
    <reaction evidence="6">
        <text>a 2'-deoxyadenosine in DNA + S-adenosyl-L-methionine = an N(6)-methyl-2'-deoxyadenosine in DNA + S-adenosyl-L-homocysteine + H(+)</text>
        <dbReference type="Rhea" id="RHEA:15197"/>
        <dbReference type="Rhea" id="RHEA-COMP:12418"/>
        <dbReference type="Rhea" id="RHEA-COMP:12419"/>
        <dbReference type="ChEBI" id="CHEBI:15378"/>
        <dbReference type="ChEBI" id="CHEBI:57856"/>
        <dbReference type="ChEBI" id="CHEBI:59789"/>
        <dbReference type="ChEBI" id="CHEBI:90615"/>
        <dbReference type="ChEBI" id="CHEBI:90616"/>
        <dbReference type="EC" id="2.1.1.72"/>
    </reaction>
</comment>
<keyword evidence="2" id="KW-0489">Methyltransferase</keyword>
<dbReference type="GO" id="GO:0003677">
    <property type="term" value="F:DNA binding"/>
    <property type="evidence" value="ECO:0007669"/>
    <property type="project" value="UniProtKB-KW"/>
</dbReference>
<evidence type="ECO:0000256" key="2">
    <source>
        <dbReference type="ARBA" id="ARBA00022603"/>
    </source>
</evidence>
<keyword evidence="3" id="KW-0808">Transferase</keyword>
<evidence type="ECO:0000256" key="6">
    <source>
        <dbReference type="ARBA" id="ARBA00047942"/>
    </source>
</evidence>
<keyword evidence="5" id="KW-0238">DNA-binding</keyword>
<dbReference type="GO" id="GO:0009307">
    <property type="term" value="P:DNA restriction-modification system"/>
    <property type="evidence" value="ECO:0007669"/>
    <property type="project" value="UniProtKB-KW"/>
</dbReference>
<protein>
    <recommendedName>
        <fullName evidence="1">site-specific DNA-methyltransferase (adenine-specific)</fullName>
        <ecNumber evidence="1">2.1.1.72</ecNumber>
    </recommendedName>
</protein>
<dbReference type="SUPFAM" id="SSF53335">
    <property type="entry name" value="S-adenosyl-L-methionine-dependent methyltransferases"/>
    <property type="match status" value="1"/>
</dbReference>
<evidence type="ECO:0000259" key="8">
    <source>
        <dbReference type="Pfam" id="PF12950"/>
    </source>
</evidence>
<dbReference type="InterPro" id="IPR025931">
    <property type="entry name" value="TaqI_C"/>
</dbReference>
<dbReference type="EMBL" id="LAZR01003976">
    <property type="protein sequence ID" value="KKN12936.1"/>
    <property type="molecule type" value="Genomic_DNA"/>
</dbReference>
<gene>
    <name evidence="9" type="ORF">LCGC14_1011360</name>
</gene>
<dbReference type="InterPro" id="IPR050953">
    <property type="entry name" value="N4_N6_ade-DNA_methylase"/>
</dbReference>
<dbReference type="PROSITE" id="PS00092">
    <property type="entry name" value="N6_MTASE"/>
    <property type="match status" value="1"/>
</dbReference>
<comment type="caution">
    <text evidence="9">The sequence shown here is derived from an EMBL/GenBank/DDBJ whole genome shotgun (WGS) entry which is preliminary data.</text>
</comment>
<dbReference type="AlphaFoldDB" id="A0A0F9QIE4"/>
<feature type="domain" description="TaqI-like C-terminal specificity" evidence="8">
    <location>
        <begin position="939"/>
        <end position="1008"/>
    </location>
</feature>
<dbReference type="GO" id="GO:0008170">
    <property type="term" value="F:N-methyltransferase activity"/>
    <property type="evidence" value="ECO:0007669"/>
    <property type="project" value="InterPro"/>
</dbReference>
<dbReference type="InterPro" id="IPR002052">
    <property type="entry name" value="DNA_methylase_N6_adenine_CS"/>
</dbReference>
<reference evidence="9" key="1">
    <citation type="journal article" date="2015" name="Nature">
        <title>Complex archaea that bridge the gap between prokaryotes and eukaryotes.</title>
        <authorList>
            <person name="Spang A."/>
            <person name="Saw J.H."/>
            <person name="Jorgensen S.L."/>
            <person name="Zaremba-Niedzwiedzka K."/>
            <person name="Martijn J."/>
            <person name="Lind A.E."/>
            <person name="van Eijk R."/>
            <person name="Schleper C."/>
            <person name="Guy L."/>
            <person name="Ettema T.J."/>
        </authorList>
    </citation>
    <scope>NUCLEOTIDE SEQUENCE</scope>
</reference>
<organism evidence="9">
    <name type="scientific">marine sediment metagenome</name>
    <dbReference type="NCBI Taxonomy" id="412755"/>
    <lineage>
        <taxon>unclassified sequences</taxon>
        <taxon>metagenomes</taxon>
        <taxon>ecological metagenomes</taxon>
    </lineage>
</organism>
<evidence type="ECO:0000259" key="7">
    <source>
        <dbReference type="Pfam" id="PF02384"/>
    </source>
</evidence>
<dbReference type="PANTHER" id="PTHR33841:SF6">
    <property type="entry name" value="TYPE II METHYLTRANSFERASE M.HINDII"/>
    <property type="match status" value="1"/>
</dbReference>
<dbReference type="Gene3D" id="3.40.50.150">
    <property type="entry name" value="Vaccinia Virus protein VP39"/>
    <property type="match status" value="1"/>
</dbReference>
<sequence>MDIKTISEEILTLIKSQTNIINPDQLFRRYVQQCRKNKSNDEESVVQPFTSSFLKILNYINQHNLYIEDVQKGNKPDFHSDLYILECKSTKYKDFSDSMGKEETPEEQLKRYLETTEFSREYGIITSLERLQVYKLIDGDLKTVNSLSFSFLDFFENKPTNIIKFISKFYIKPLTIEEKIRIIANVQREDLIPIRPRSFNTILKSLIRETTIDLEARFIEIDDRNDDKKLVRDKICQIKKQMDLKTTEVAEKEYLLQTSYIILARIILTKCWEDLGLIDPPNTYNGGFKKYIQEYNEKIFDVYKRALDQSQEIYFLFNPDNPYLLIQLSESLIVDILFQICKYNFDTLNYDILGYIYEDYLDLEHRKKFGQYYTPSAVVNLILDRIGYKPLPNSLLDSTILDPASGSGTFLLNIVRRVLNSKQDGSDHSLEYKNIIENNIFGSELMLFPYLISEINILIQLSQVLRKTIQKGKKLNVFHVFPNNSFNLINKKITTRLFGIPEDEIKGDKIIDTAIIKRKENKLNYLQQKTDIDFVIGNPPYVANDTNPDLFREMRELFTFCDETYYNKMDLFYWFIILGIFKLKPGGKLSYITTRYWIDKGEKTGVETLKKIILQECFIREVIDLRNVTVFLSATGQENMIFILQRKSDKISDQNIRIFRINPIPMKGECKIPNCKYERGYCKNDQEYLHCLGSFEPQWNTLFEDSSQPLANHISAFQSAKQTLDLKSDRSWDIFYPAKGVVREIIDSIDISCTRSLEKTDAFGNIFTEENVIKYIRDFFILRVGVLTTVDNAFILLPKVLQIKNEEYLLKIESSIDLKRSGKQKLVNKHGGKIDASGYVWLELSEIEKQRLVDLYKTPSVYRHGLDISKIVGKLVFFEDERLYSNCPILLLYLNQYKEIIINKLEGYHELTPSRPNKWITLRRSASITLPDRSRRPLFEYYAKKPKIFYNYRVGNKNIFGFTNKQMVAATDMYFFHKFGENISIYYILAYLNSKIMTFYFKERPIELQRQKSNVENDIPIFLPRSESEQLLQKLIIKKERKLTIKLQSLENIYRSSGFHFNLDLSSEDEIEIDLETFLHNVTLPTIDKLSYKLKGELEIYTIDRKSFPILILNQFNVKKLGKFTEIVFGKDVHFQFKSFKIIVHQRLYQEIKLVLESYFSFSDKYNVESLLRLKIPSEAIMDVIKIKKER</sequence>
<dbReference type="GO" id="GO:0009007">
    <property type="term" value="F:site-specific DNA-methyltransferase (adenine-specific) activity"/>
    <property type="evidence" value="ECO:0007669"/>
    <property type="project" value="UniProtKB-EC"/>
</dbReference>
<dbReference type="PRINTS" id="PR00507">
    <property type="entry name" value="N12N6MTFRASE"/>
</dbReference>
<dbReference type="PANTHER" id="PTHR33841">
    <property type="entry name" value="DNA METHYLTRANSFERASE YEEA-RELATED"/>
    <property type="match status" value="1"/>
</dbReference>
<evidence type="ECO:0000256" key="3">
    <source>
        <dbReference type="ARBA" id="ARBA00022679"/>
    </source>
</evidence>
<keyword evidence="4" id="KW-0680">Restriction system</keyword>
<evidence type="ECO:0000256" key="5">
    <source>
        <dbReference type="ARBA" id="ARBA00023125"/>
    </source>
</evidence>
<feature type="domain" description="DNA methylase adenine-specific" evidence="7">
    <location>
        <begin position="350"/>
        <end position="652"/>
    </location>
</feature>
<name>A0A0F9QIE4_9ZZZZ</name>
<proteinExistence type="predicted"/>
<dbReference type="Pfam" id="PF12950">
    <property type="entry name" value="TaqI_C"/>
    <property type="match status" value="1"/>
</dbReference>
<accession>A0A0F9QIE4</accession>
<dbReference type="InterPro" id="IPR029063">
    <property type="entry name" value="SAM-dependent_MTases_sf"/>
</dbReference>
<dbReference type="GO" id="GO:0032259">
    <property type="term" value="P:methylation"/>
    <property type="evidence" value="ECO:0007669"/>
    <property type="project" value="UniProtKB-KW"/>
</dbReference>
<dbReference type="Pfam" id="PF02384">
    <property type="entry name" value="N6_Mtase"/>
    <property type="match status" value="1"/>
</dbReference>